<dbReference type="Proteomes" id="UP001168821">
    <property type="component" value="Unassembled WGS sequence"/>
</dbReference>
<reference evidence="9" key="1">
    <citation type="journal article" date="2023" name="G3 (Bethesda)">
        <title>Whole genome assemblies of Zophobas morio and Tenebrio molitor.</title>
        <authorList>
            <person name="Kaur S."/>
            <person name="Stinson S.A."/>
            <person name="diCenzo G.C."/>
        </authorList>
    </citation>
    <scope>NUCLEOTIDE SEQUENCE</scope>
    <source>
        <strain evidence="9">QUZm001</strain>
    </source>
</reference>
<dbReference type="InterPro" id="IPR001254">
    <property type="entry name" value="Trypsin_dom"/>
</dbReference>
<dbReference type="Pfam" id="PF18322">
    <property type="entry name" value="CLIP_1"/>
    <property type="match status" value="1"/>
</dbReference>
<feature type="chain" id="PRO_5041240579" description="Phenoloxidase-activating factor 2" evidence="7">
    <location>
        <begin position="25"/>
        <end position="357"/>
    </location>
</feature>
<dbReference type="SUPFAM" id="SSF50494">
    <property type="entry name" value="Trypsin-like serine proteases"/>
    <property type="match status" value="1"/>
</dbReference>
<dbReference type="FunFam" id="2.40.10.10:FF:000038">
    <property type="entry name" value="Serine protease"/>
    <property type="match status" value="1"/>
</dbReference>
<proteinExistence type="inferred from homology"/>
<evidence type="ECO:0000256" key="4">
    <source>
        <dbReference type="ARBA" id="ARBA00024195"/>
    </source>
</evidence>
<dbReference type="PROSITE" id="PS50240">
    <property type="entry name" value="TRYPSIN_DOM"/>
    <property type="match status" value="1"/>
</dbReference>
<dbReference type="InterPro" id="IPR001314">
    <property type="entry name" value="Peptidase_S1A"/>
</dbReference>
<accession>A0AA38JBN3</accession>
<dbReference type="InterPro" id="IPR009003">
    <property type="entry name" value="Peptidase_S1_PA"/>
</dbReference>
<sequence>MLPSAYTLISSFVVFSVICGQINTQYTDCECVPYHLCDTGTINMDGVDLIDIRIRQNDCPSYLQICCQTENVLEESSIRVPKKNGCGYRNPDGVGYHLIDNVDNEAQFGEFPWVTAILHKDPDYFRYVYKCGGTLIHPQVVLTVAHCVANGNSFVVRVGEWDTQTIQELLKHQERDVVSVVLHRDYNSRFLHNDIALLFLEYPVKLTAHINVACLPPKNSVVLSDKCLVSGWGKDKFECDGVYSNILRKVELLVVERRKCQRDFRRTWLGWDFELHRSFMCAGGQAGKDACTGDGGVPLVCPIPNQKNRYQVVGLVSWGIGCGIEGVPGAYADVAYLRNWVDEQMKKRRYGVDSYRF</sequence>
<dbReference type="GO" id="GO:0006508">
    <property type="term" value="P:proteolysis"/>
    <property type="evidence" value="ECO:0007669"/>
    <property type="project" value="InterPro"/>
</dbReference>
<keyword evidence="2" id="KW-0964">Secreted</keyword>
<keyword evidence="3" id="KW-1015">Disulfide bond</keyword>
<evidence type="ECO:0000259" key="8">
    <source>
        <dbReference type="PROSITE" id="PS50240"/>
    </source>
</evidence>
<dbReference type="InterPro" id="IPR051487">
    <property type="entry name" value="Ser/Thr_Proteases_Immune/Dev"/>
</dbReference>
<gene>
    <name evidence="9" type="ORF">Zmor_002458</name>
</gene>
<evidence type="ECO:0000256" key="1">
    <source>
        <dbReference type="ARBA" id="ARBA00004613"/>
    </source>
</evidence>
<name>A0AA38JBN3_9CUCU</name>
<dbReference type="Gene3D" id="2.40.10.10">
    <property type="entry name" value="Trypsin-like serine proteases"/>
    <property type="match status" value="2"/>
</dbReference>
<dbReference type="CDD" id="cd00190">
    <property type="entry name" value="Tryp_SPc"/>
    <property type="match status" value="1"/>
</dbReference>
<dbReference type="GO" id="GO:0005576">
    <property type="term" value="C:extracellular region"/>
    <property type="evidence" value="ECO:0007669"/>
    <property type="project" value="UniProtKB-SubCell"/>
</dbReference>
<dbReference type="PANTHER" id="PTHR24256">
    <property type="entry name" value="TRYPTASE-RELATED"/>
    <property type="match status" value="1"/>
</dbReference>
<dbReference type="EMBL" id="JALNTZ010000001">
    <property type="protein sequence ID" value="KAJ3667049.1"/>
    <property type="molecule type" value="Genomic_DNA"/>
</dbReference>
<evidence type="ECO:0000256" key="7">
    <source>
        <dbReference type="SAM" id="SignalP"/>
    </source>
</evidence>
<dbReference type="AlphaFoldDB" id="A0AA38JBN3"/>
<dbReference type="InterPro" id="IPR041515">
    <property type="entry name" value="PPAF-2-like_Clip"/>
</dbReference>
<keyword evidence="7" id="KW-0732">Signal</keyword>
<dbReference type="SMART" id="SM00020">
    <property type="entry name" value="Tryp_SPc"/>
    <property type="match status" value="1"/>
</dbReference>
<organism evidence="9 10">
    <name type="scientific">Zophobas morio</name>
    <dbReference type="NCBI Taxonomy" id="2755281"/>
    <lineage>
        <taxon>Eukaryota</taxon>
        <taxon>Metazoa</taxon>
        <taxon>Ecdysozoa</taxon>
        <taxon>Arthropoda</taxon>
        <taxon>Hexapoda</taxon>
        <taxon>Insecta</taxon>
        <taxon>Pterygota</taxon>
        <taxon>Neoptera</taxon>
        <taxon>Endopterygota</taxon>
        <taxon>Coleoptera</taxon>
        <taxon>Polyphaga</taxon>
        <taxon>Cucujiformia</taxon>
        <taxon>Tenebrionidae</taxon>
        <taxon>Zophobas</taxon>
    </lineage>
</organism>
<evidence type="ECO:0000313" key="9">
    <source>
        <dbReference type="EMBL" id="KAJ3667049.1"/>
    </source>
</evidence>
<evidence type="ECO:0000256" key="3">
    <source>
        <dbReference type="ARBA" id="ARBA00023157"/>
    </source>
</evidence>
<keyword evidence="10" id="KW-1185">Reference proteome</keyword>
<feature type="signal peptide" evidence="7">
    <location>
        <begin position="1"/>
        <end position="24"/>
    </location>
</feature>
<dbReference type="GO" id="GO:0004252">
    <property type="term" value="F:serine-type endopeptidase activity"/>
    <property type="evidence" value="ECO:0007669"/>
    <property type="project" value="InterPro"/>
</dbReference>
<comment type="subcellular location">
    <subcellularLocation>
        <location evidence="1">Secreted</location>
    </subcellularLocation>
</comment>
<evidence type="ECO:0000256" key="6">
    <source>
        <dbReference type="ARBA" id="ARBA00076468"/>
    </source>
</evidence>
<comment type="caution">
    <text evidence="9">The sequence shown here is derived from an EMBL/GenBank/DDBJ whole genome shotgun (WGS) entry which is preliminary data.</text>
</comment>
<evidence type="ECO:0000256" key="2">
    <source>
        <dbReference type="ARBA" id="ARBA00022525"/>
    </source>
</evidence>
<comment type="similarity">
    <text evidence="4">Belongs to the peptidase S1 family. CLIP subfamily.</text>
</comment>
<feature type="domain" description="Peptidase S1" evidence="8">
    <location>
        <begin position="98"/>
        <end position="346"/>
    </location>
</feature>
<protein>
    <recommendedName>
        <fullName evidence="5">Phenoloxidase-activating factor 2</fullName>
    </recommendedName>
    <alternativeName>
        <fullName evidence="6">Prophenoloxidase-activating factor II</fullName>
    </alternativeName>
</protein>
<dbReference type="PRINTS" id="PR00722">
    <property type="entry name" value="CHYMOTRYPSIN"/>
</dbReference>
<dbReference type="InterPro" id="IPR043504">
    <property type="entry name" value="Peptidase_S1_PA_chymotrypsin"/>
</dbReference>
<evidence type="ECO:0000256" key="5">
    <source>
        <dbReference type="ARBA" id="ARBA00068096"/>
    </source>
</evidence>
<dbReference type="Pfam" id="PF00089">
    <property type="entry name" value="Trypsin"/>
    <property type="match status" value="1"/>
</dbReference>
<evidence type="ECO:0000313" key="10">
    <source>
        <dbReference type="Proteomes" id="UP001168821"/>
    </source>
</evidence>